<dbReference type="GO" id="GO:0016020">
    <property type="term" value="C:membrane"/>
    <property type="evidence" value="ECO:0007669"/>
    <property type="project" value="UniProtKB-SubCell"/>
</dbReference>
<dbReference type="AlphaFoldDB" id="A0A171BJ02"/>
<gene>
    <name evidence="8" type="ORF">PS9374_00804</name>
</gene>
<feature type="domain" description="RDD" evidence="7">
    <location>
        <begin position="19"/>
        <end position="144"/>
    </location>
</feature>
<evidence type="ECO:0000259" key="7">
    <source>
        <dbReference type="Pfam" id="PF06271"/>
    </source>
</evidence>
<dbReference type="Pfam" id="PF06271">
    <property type="entry name" value="RDD"/>
    <property type="match status" value="1"/>
</dbReference>
<evidence type="ECO:0000256" key="4">
    <source>
        <dbReference type="ARBA" id="ARBA00023136"/>
    </source>
</evidence>
<keyword evidence="4 6" id="KW-0472">Membrane</keyword>
<evidence type="ECO:0000313" key="8">
    <source>
        <dbReference type="EMBL" id="GAT65172.1"/>
    </source>
</evidence>
<dbReference type="PANTHER" id="PTHR38480">
    <property type="entry name" value="SLR0254 PROTEIN"/>
    <property type="match status" value="1"/>
</dbReference>
<evidence type="ECO:0000256" key="6">
    <source>
        <dbReference type="SAM" id="Phobius"/>
    </source>
</evidence>
<protein>
    <submittedName>
        <fullName evidence="8">Membrane protein</fullName>
    </submittedName>
</protein>
<feature type="transmembrane region" description="Helical" evidence="6">
    <location>
        <begin position="20"/>
        <end position="43"/>
    </location>
</feature>
<comment type="subcellular location">
    <subcellularLocation>
        <location evidence="1">Membrane</location>
        <topology evidence="1">Multi-pass membrane protein</topology>
    </subcellularLocation>
</comment>
<dbReference type="PANTHER" id="PTHR38480:SF1">
    <property type="entry name" value="SLR0254 PROTEIN"/>
    <property type="match status" value="1"/>
</dbReference>
<keyword evidence="3 6" id="KW-1133">Transmembrane helix</keyword>
<feature type="region of interest" description="Disordered" evidence="5">
    <location>
        <begin position="285"/>
        <end position="329"/>
    </location>
</feature>
<dbReference type="InterPro" id="IPR010432">
    <property type="entry name" value="RDD"/>
</dbReference>
<evidence type="ECO:0000313" key="9">
    <source>
        <dbReference type="Proteomes" id="UP000077701"/>
    </source>
</evidence>
<keyword evidence="2 6" id="KW-0812">Transmembrane</keyword>
<reference evidence="8 9" key="1">
    <citation type="journal article" date="2016" name="Genome Announc.">
        <title>Draft Genome Sequence of Planomonospora sphaerica JCM9374, a Rare Actinomycete.</title>
        <authorList>
            <person name="Dohra H."/>
            <person name="Suzuki T."/>
            <person name="Inoue Y."/>
            <person name="Kodani S."/>
        </authorList>
    </citation>
    <scope>NUCLEOTIDE SEQUENCE [LARGE SCALE GENOMIC DNA]</scope>
    <source>
        <strain evidence="8 9">JCM 9374</strain>
    </source>
</reference>
<evidence type="ECO:0000256" key="5">
    <source>
        <dbReference type="SAM" id="MobiDB-lite"/>
    </source>
</evidence>
<dbReference type="RefSeq" id="WP_068894567.1">
    <property type="nucleotide sequence ID" value="NZ_BDCX01000002.1"/>
</dbReference>
<comment type="caution">
    <text evidence="8">The sequence shown here is derived from an EMBL/GenBank/DDBJ whole genome shotgun (WGS) entry which is preliminary data.</text>
</comment>
<evidence type="ECO:0000256" key="1">
    <source>
        <dbReference type="ARBA" id="ARBA00004141"/>
    </source>
</evidence>
<evidence type="ECO:0000256" key="3">
    <source>
        <dbReference type="ARBA" id="ARBA00022989"/>
    </source>
</evidence>
<dbReference type="Proteomes" id="UP000077701">
    <property type="component" value="Unassembled WGS sequence"/>
</dbReference>
<reference evidence="9" key="2">
    <citation type="submission" date="2016-04" db="EMBL/GenBank/DDBJ databases">
        <title>Planomonospora sphaerica JCM9374 whole genome shotgun sequence.</title>
        <authorList>
            <person name="Suzuki T."/>
            <person name="Dohra H."/>
            <person name="Kodani S."/>
        </authorList>
    </citation>
    <scope>NUCLEOTIDE SEQUENCE [LARGE SCALE GENOMIC DNA]</scope>
    <source>
        <strain evidence="9">JCM 9374</strain>
    </source>
</reference>
<keyword evidence="9" id="KW-1185">Reference proteome</keyword>
<feature type="transmembrane region" description="Helical" evidence="6">
    <location>
        <begin position="55"/>
        <end position="74"/>
    </location>
</feature>
<dbReference type="EMBL" id="BDCX01000002">
    <property type="protein sequence ID" value="GAT65172.1"/>
    <property type="molecule type" value="Genomic_DNA"/>
</dbReference>
<feature type="compositionally biased region" description="Low complexity" evidence="5">
    <location>
        <begin position="285"/>
        <end position="313"/>
    </location>
</feature>
<dbReference type="STRING" id="161355.PS9374_00804"/>
<name>A0A171BJ02_9ACTN</name>
<organism evidence="8 9">
    <name type="scientific">Planomonospora sphaerica</name>
    <dbReference type="NCBI Taxonomy" id="161355"/>
    <lineage>
        <taxon>Bacteria</taxon>
        <taxon>Bacillati</taxon>
        <taxon>Actinomycetota</taxon>
        <taxon>Actinomycetes</taxon>
        <taxon>Streptosporangiales</taxon>
        <taxon>Streptosporangiaceae</taxon>
        <taxon>Planomonospora</taxon>
    </lineage>
</organism>
<proteinExistence type="predicted"/>
<sequence length="329" mass="33775">MSDLVTGDAVVLDVSTAQLPIRAAAFLIDLAVQAAAVVSVFLLVANTASVTDSALLTAFMILFVVLVFVGYPVLVETLTRGRSLGKLALGLRVVGDDGGPELFRQALFRALAGFVELYLLTGGPAVICSLLSPRGKRLGDVFAGTMVISERGPRSPAAPPEMPPQLAGWAATVELSQLPDDLIHTARQYLSRRDDLSPAVQQEMGARIAARTAAFVSPPPPPGVPPHVYVSAVLAERRRRHLERLTLRAEARRAAAGQGVPRYAAAVYAPAPLHTAAPYAPPGAAVPAPHVPPGAAAAPPVQAPAPASAARPGSGSGSGASAGGFALPS</sequence>
<dbReference type="OrthoDB" id="9787732at2"/>
<evidence type="ECO:0000256" key="2">
    <source>
        <dbReference type="ARBA" id="ARBA00022692"/>
    </source>
</evidence>
<accession>A0A171BJ02</accession>